<protein>
    <submittedName>
        <fullName evidence="4">EAL domain-containing protein</fullName>
    </submittedName>
</protein>
<dbReference type="AlphaFoldDB" id="A0A6L5XZ40"/>
<dbReference type="Pfam" id="PF00990">
    <property type="entry name" value="GGDEF"/>
    <property type="match status" value="1"/>
</dbReference>
<keyword evidence="5" id="KW-1185">Reference proteome</keyword>
<evidence type="ECO:0000259" key="3">
    <source>
        <dbReference type="PROSITE" id="PS50887"/>
    </source>
</evidence>
<dbReference type="SUPFAM" id="SSF103039">
    <property type="entry name" value="CheC-like"/>
    <property type="match status" value="1"/>
</dbReference>
<keyword evidence="1" id="KW-0145">Chemotaxis</keyword>
<dbReference type="InterPro" id="IPR000160">
    <property type="entry name" value="GGDEF_dom"/>
</dbReference>
<dbReference type="SMART" id="SM00267">
    <property type="entry name" value="GGDEF"/>
    <property type="match status" value="1"/>
</dbReference>
<dbReference type="SUPFAM" id="SSF55781">
    <property type="entry name" value="GAF domain-like"/>
    <property type="match status" value="1"/>
</dbReference>
<dbReference type="InterPro" id="IPR001633">
    <property type="entry name" value="EAL_dom"/>
</dbReference>
<dbReference type="NCBIfam" id="TIGR00254">
    <property type="entry name" value="GGDEF"/>
    <property type="match status" value="1"/>
</dbReference>
<sequence length="1153" mass="134195">MVRIKENSNVVFTIKGGTKFMIGLENKAIELSEKMLQFYTGRESFQNIVPFLAENFSWNGIRKGEYSNSLEETICYYEKHKDEQSFAYFIEDEQFHTVISNETVCVIEGFAYMEYYEYSKSFKSPLIMTFVFQITDLEELKLIRFHISIPTVHAHLLQENGMPGKVGIEKYEIEDVSHDYLTKLYSERTAIRLINNYLAFCSKRTQCGLFLITLDNMAEIYMQVEKKNSELILSEAAQKLKMMFRSSDIITRIKEECFLVFMKDIKESSIVLLKCQKICRTLQDVYSYGNKKVEVTVSVGASILTCEDSFEVLLKKAKVALEEAKKKGNGQYSVDSISTDAIPKNLLQIKYDRINVIPVCLNLITRIGQPKLAINRVLEIVGELYHLKRTYILELSNDNRFISMNYEWFNKETESKRFSFQRLDCFSLGQYFSYFDENEILQWSKDCPLPKGFQMVIPNSSLAGIQLLFYVSEKPIGVLGIEYKDEYEHSSYEDINLFRYIAQIIGIKLQSIRYEKEIARLSGADAVTGFMSYSTFYELGEEIIQNKKGQNYAICSFEIRSLSEISEWYGYSVLNKVIRYFSDLLKQELPNTLLLARDRNSVFHVLTLLESNDQFMIALDKLYAKKKVCYEDEIILLQFLGGIYFFNDLKVDSISYAIDRADAARKSVSEKHHTFALFDDAMERMLNKEKKLISRMNNALREDEFKIYMQPKYRLSDEQFVGAEALIRWISPKFGFLSPNQFIPIFEKNEFIIEIDFFVLKRVCEKLQSIYESEEEMYTISINQSRITITKTDYIKRLQETLNQFSFPKQYIELEITESVFGQDMDGIVKVVKQIKKLGCMVSIDDFGSGYSSLNMVRLIPFDVLKLDRGFLPDGELSERSHQIIESIIEMANRIHVRVICEGVETRNQVEFLEQIGCDHVQGYYFSKPMPMDILDMYLANRNKTDQILRDLTEKGFQIASKLLGDLFHQKIYMENSKICPSRAKQLLELVHLKDNNLIGIKTMFSQSEIKGSILILLKKSYASWILKGEELNPYFLFQLNEETIKRLEDLGSIVAASYAKIIKEVTGLTISSSYTEVFKEDVEDIIQYTVTEMNGLAERVRCIENRFFIHKNYREELIAQLFLFLDSNSEKLILDTIERNQLKMTVEKATKL</sequence>
<dbReference type="PANTHER" id="PTHR33121">
    <property type="entry name" value="CYCLIC DI-GMP PHOSPHODIESTERASE PDEF"/>
    <property type="match status" value="1"/>
</dbReference>
<reference evidence="4 5" key="1">
    <citation type="submission" date="2019-08" db="EMBL/GenBank/DDBJ databases">
        <title>In-depth cultivation of the pig gut microbiome towards novel bacterial diversity and tailored functional studies.</title>
        <authorList>
            <person name="Wylensek D."/>
            <person name="Hitch T.C.A."/>
            <person name="Clavel T."/>
        </authorList>
    </citation>
    <scope>NUCLEOTIDE SEQUENCE [LARGE SCALE GENOMIC DNA]</scope>
    <source>
        <strain evidence="4 5">WCA-693-APC-MOT-I</strain>
    </source>
</reference>
<feature type="domain" description="GGDEF" evidence="3">
    <location>
        <begin position="205"/>
        <end position="337"/>
    </location>
</feature>
<feature type="domain" description="EAL" evidence="2">
    <location>
        <begin position="689"/>
        <end position="943"/>
    </location>
</feature>
<evidence type="ECO:0000313" key="4">
    <source>
        <dbReference type="EMBL" id="MSS63984.1"/>
    </source>
</evidence>
<evidence type="ECO:0000256" key="1">
    <source>
        <dbReference type="ARBA" id="ARBA00022500"/>
    </source>
</evidence>
<dbReference type="InterPro" id="IPR043128">
    <property type="entry name" value="Rev_trsase/Diguanyl_cyclase"/>
</dbReference>
<evidence type="ECO:0000313" key="5">
    <source>
        <dbReference type="Proteomes" id="UP000482209"/>
    </source>
</evidence>
<dbReference type="EMBL" id="VUMT01000012">
    <property type="protein sequence ID" value="MSS63984.1"/>
    <property type="molecule type" value="Genomic_DNA"/>
</dbReference>
<comment type="caution">
    <text evidence="4">The sequence shown here is derived from an EMBL/GenBank/DDBJ whole genome shotgun (WGS) entry which is preliminary data.</text>
</comment>
<dbReference type="CDD" id="cd01948">
    <property type="entry name" value="EAL"/>
    <property type="match status" value="1"/>
</dbReference>
<dbReference type="PROSITE" id="PS50883">
    <property type="entry name" value="EAL"/>
    <property type="match status" value="1"/>
</dbReference>
<dbReference type="InterPro" id="IPR029787">
    <property type="entry name" value="Nucleotide_cyclase"/>
</dbReference>
<organism evidence="4 5">
    <name type="scientific">Velocimicrobium porci</name>
    <dbReference type="NCBI Taxonomy" id="2606634"/>
    <lineage>
        <taxon>Bacteria</taxon>
        <taxon>Bacillati</taxon>
        <taxon>Bacillota</taxon>
        <taxon>Clostridia</taxon>
        <taxon>Lachnospirales</taxon>
        <taxon>Lachnospiraceae</taxon>
        <taxon>Velocimicrobium</taxon>
    </lineage>
</organism>
<dbReference type="PANTHER" id="PTHR33121:SF70">
    <property type="entry name" value="SIGNALING PROTEIN YKOW"/>
    <property type="match status" value="1"/>
</dbReference>
<accession>A0A6L5XZ40</accession>
<proteinExistence type="predicted"/>
<dbReference type="Gene3D" id="3.20.20.450">
    <property type="entry name" value="EAL domain"/>
    <property type="match status" value="1"/>
</dbReference>
<dbReference type="SUPFAM" id="SSF141868">
    <property type="entry name" value="EAL domain-like"/>
    <property type="match status" value="1"/>
</dbReference>
<gene>
    <name evidence="4" type="ORF">FYJ58_08870</name>
</gene>
<dbReference type="Gene3D" id="3.30.70.270">
    <property type="match status" value="2"/>
</dbReference>
<evidence type="ECO:0000259" key="2">
    <source>
        <dbReference type="PROSITE" id="PS50883"/>
    </source>
</evidence>
<dbReference type="PROSITE" id="PS50887">
    <property type="entry name" value="GGDEF"/>
    <property type="match status" value="1"/>
</dbReference>
<dbReference type="InterPro" id="IPR028976">
    <property type="entry name" value="CheC-like_sf"/>
</dbReference>
<dbReference type="SUPFAM" id="SSF55073">
    <property type="entry name" value="Nucleotide cyclase"/>
    <property type="match status" value="2"/>
</dbReference>
<dbReference type="GO" id="GO:0071111">
    <property type="term" value="F:cyclic-guanylate-specific phosphodiesterase activity"/>
    <property type="evidence" value="ECO:0007669"/>
    <property type="project" value="InterPro"/>
</dbReference>
<dbReference type="InterPro" id="IPR050706">
    <property type="entry name" value="Cyclic-di-GMP_PDE-like"/>
</dbReference>
<dbReference type="InterPro" id="IPR035919">
    <property type="entry name" value="EAL_sf"/>
</dbReference>
<name>A0A6L5XZ40_9FIRM</name>
<dbReference type="Proteomes" id="UP000482209">
    <property type="component" value="Unassembled WGS sequence"/>
</dbReference>
<dbReference type="GO" id="GO:0006935">
    <property type="term" value="P:chemotaxis"/>
    <property type="evidence" value="ECO:0007669"/>
    <property type="project" value="UniProtKB-KW"/>
</dbReference>
<dbReference type="Pfam" id="PF00563">
    <property type="entry name" value="EAL"/>
    <property type="match status" value="1"/>
</dbReference>
<dbReference type="SMART" id="SM00052">
    <property type="entry name" value="EAL"/>
    <property type="match status" value="1"/>
</dbReference>
<dbReference type="Gene3D" id="3.40.1550.10">
    <property type="entry name" value="CheC-like"/>
    <property type="match status" value="1"/>
</dbReference>